<reference evidence="6" key="2">
    <citation type="submission" date="2012-11" db="EMBL/GenBank/DDBJ databases">
        <authorList>
            <person name="Kuo A."/>
            <person name="Curtis B.A."/>
            <person name="Tanifuji G."/>
            <person name="Burki F."/>
            <person name="Gruber A."/>
            <person name="Irimia M."/>
            <person name="Maruyama S."/>
            <person name="Arias M.C."/>
            <person name="Ball S.G."/>
            <person name="Gile G.H."/>
            <person name="Hirakawa Y."/>
            <person name="Hopkins J.F."/>
            <person name="Rensing S.A."/>
            <person name="Schmutz J."/>
            <person name="Symeonidi A."/>
            <person name="Elias M."/>
            <person name="Eveleigh R.J."/>
            <person name="Herman E.K."/>
            <person name="Klute M.J."/>
            <person name="Nakayama T."/>
            <person name="Obornik M."/>
            <person name="Reyes-Prieto A."/>
            <person name="Armbrust E.V."/>
            <person name="Aves S.J."/>
            <person name="Beiko R.G."/>
            <person name="Coutinho P."/>
            <person name="Dacks J.B."/>
            <person name="Durnford D.G."/>
            <person name="Fast N.M."/>
            <person name="Green B.R."/>
            <person name="Grisdale C."/>
            <person name="Hempe F."/>
            <person name="Henrissat B."/>
            <person name="Hoppner M.P."/>
            <person name="Ishida K.-I."/>
            <person name="Kim E."/>
            <person name="Koreny L."/>
            <person name="Kroth P.G."/>
            <person name="Liu Y."/>
            <person name="Malik S.-B."/>
            <person name="Maier U.G."/>
            <person name="McRose D."/>
            <person name="Mock T."/>
            <person name="Neilson J.A."/>
            <person name="Onodera N.T."/>
            <person name="Poole A.M."/>
            <person name="Pritham E.J."/>
            <person name="Richards T.A."/>
            <person name="Rocap G."/>
            <person name="Roy S.W."/>
            <person name="Sarai C."/>
            <person name="Schaack S."/>
            <person name="Shirato S."/>
            <person name="Slamovits C.H."/>
            <person name="Spencer D.F."/>
            <person name="Suzuki S."/>
            <person name="Worden A.Z."/>
            <person name="Zauner S."/>
            <person name="Barry K."/>
            <person name="Bell C."/>
            <person name="Bharti A.K."/>
            <person name="Crow J.A."/>
            <person name="Grimwood J."/>
            <person name="Kramer R."/>
            <person name="Lindquist E."/>
            <person name="Lucas S."/>
            <person name="Salamov A."/>
            <person name="McFadden G.I."/>
            <person name="Lane C.E."/>
            <person name="Keeling P.J."/>
            <person name="Gray M.W."/>
            <person name="Grigoriev I.V."/>
            <person name="Archibald J.M."/>
        </authorList>
    </citation>
    <scope>NUCLEOTIDE SEQUENCE</scope>
    <source>
        <strain evidence="6">CCMP2712</strain>
    </source>
</reference>
<dbReference type="Gene3D" id="1.25.40.20">
    <property type="entry name" value="Ankyrin repeat-containing domain"/>
    <property type="match status" value="1"/>
</dbReference>
<reference evidence="4 6" key="1">
    <citation type="journal article" date="2012" name="Nature">
        <title>Algal genomes reveal evolutionary mosaicism and the fate of nucleomorphs.</title>
        <authorList>
            <consortium name="DOE Joint Genome Institute"/>
            <person name="Curtis B.A."/>
            <person name="Tanifuji G."/>
            <person name="Burki F."/>
            <person name="Gruber A."/>
            <person name="Irimia M."/>
            <person name="Maruyama S."/>
            <person name="Arias M.C."/>
            <person name="Ball S.G."/>
            <person name="Gile G.H."/>
            <person name="Hirakawa Y."/>
            <person name="Hopkins J.F."/>
            <person name="Kuo A."/>
            <person name="Rensing S.A."/>
            <person name="Schmutz J."/>
            <person name="Symeonidi A."/>
            <person name="Elias M."/>
            <person name="Eveleigh R.J."/>
            <person name="Herman E.K."/>
            <person name="Klute M.J."/>
            <person name="Nakayama T."/>
            <person name="Obornik M."/>
            <person name="Reyes-Prieto A."/>
            <person name="Armbrust E.V."/>
            <person name="Aves S.J."/>
            <person name="Beiko R.G."/>
            <person name="Coutinho P."/>
            <person name="Dacks J.B."/>
            <person name="Durnford D.G."/>
            <person name="Fast N.M."/>
            <person name="Green B.R."/>
            <person name="Grisdale C.J."/>
            <person name="Hempel F."/>
            <person name="Henrissat B."/>
            <person name="Hoppner M.P."/>
            <person name="Ishida K."/>
            <person name="Kim E."/>
            <person name="Koreny L."/>
            <person name="Kroth P.G."/>
            <person name="Liu Y."/>
            <person name="Malik S.B."/>
            <person name="Maier U.G."/>
            <person name="McRose D."/>
            <person name="Mock T."/>
            <person name="Neilson J.A."/>
            <person name="Onodera N.T."/>
            <person name="Poole A.M."/>
            <person name="Pritham E.J."/>
            <person name="Richards T.A."/>
            <person name="Rocap G."/>
            <person name="Roy S.W."/>
            <person name="Sarai C."/>
            <person name="Schaack S."/>
            <person name="Shirato S."/>
            <person name="Slamovits C.H."/>
            <person name="Spencer D.F."/>
            <person name="Suzuki S."/>
            <person name="Worden A.Z."/>
            <person name="Zauner S."/>
            <person name="Barry K."/>
            <person name="Bell C."/>
            <person name="Bharti A.K."/>
            <person name="Crow J.A."/>
            <person name="Grimwood J."/>
            <person name="Kramer R."/>
            <person name="Lindquist E."/>
            <person name="Lucas S."/>
            <person name="Salamov A."/>
            <person name="McFadden G.I."/>
            <person name="Lane C.E."/>
            <person name="Keeling P.J."/>
            <person name="Gray M.W."/>
            <person name="Grigoriev I.V."/>
            <person name="Archibald J.M."/>
        </authorList>
    </citation>
    <scope>NUCLEOTIDE SEQUENCE</scope>
    <source>
        <strain evidence="4 6">CCMP2712</strain>
    </source>
</reference>
<dbReference type="InterPro" id="IPR002110">
    <property type="entry name" value="Ankyrin_rpt"/>
</dbReference>
<reference evidence="5" key="3">
    <citation type="submission" date="2016-03" db="UniProtKB">
        <authorList>
            <consortium name="EnsemblProtists"/>
        </authorList>
    </citation>
    <scope>IDENTIFICATION</scope>
</reference>
<evidence type="ECO:0000313" key="6">
    <source>
        <dbReference type="Proteomes" id="UP000011087"/>
    </source>
</evidence>
<gene>
    <name evidence="4" type="ORF">GUITHDRAFT_80170</name>
</gene>
<dbReference type="PANTHER" id="PTHR24198:SF165">
    <property type="entry name" value="ANKYRIN REPEAT-CONTAINING PROTEIN-RELATED"/>
    <property type="match status" value="1"/>
</dbReference>
<dbReference type="EMBL" id="JH993099">
    <property type="protein sequence ID" value="EKX34968.1"/>
    <property type="molecule type" value="Genomic_DNA"/>
</dbReference>
<feature type="repeat" description="ANK" evidence="3">
    <location>
        <begin position="49"/>
        <end position="81"/>
    </location>
</feature>
<dbReference type="RefSeq" id="XP_005821948.1">
    <property type="nucleotide sequence ID" value="XM_005821891.1"/>
</dbReference>
<dbReference type="Pfam" id="PF13637">
    <property type="entry name" value="Ank_4"/>
    <property type="match status" value="1"/>
</dbReference>
<evidence type="ECO:0000256" key="3">
    <source>
        <dbReference type="PROSITE-ProRule" id="PRU00023"/>
    </source>
</evidence>
<dbReference type="SMART" id="SM00248">
    <property type="entry name" value="ANK"/>
    <property type="match status" value="2"/>
</dbReference>
<dbReference type="KEGG" id="gtt:GUITHDRAFT_80170"/>
<dbReference type="OrthoDB" id="4062651at2759"/>
<dbReference type="EnsemblProtists" id="EKX34968">
    <property type="protein sequence ID" value="EKX34968"/>
    <property type="gene ID" value="GUITHDRAFT_80170"/>
</dbReference>
<protein>
    <submittedName>
        <fullName evidence="4 5">Uncharacterized protein</fullName>
    </submittedName>
</protein>
<dbReference type="SUPFAM" id="SSF48403">
    <property type="entry name" value="Ankyrin repeat"/>
    <property type="match status" value="1"/>
</dbReference>
<organism evidence="4">
    <name type="scientific">Guillardia theta (strain CCMP2712)</name>
    <name type="common">Cryptophyte</name>
    <dbReference type="NCBI Taxonomy" id="905079"/>
    <lineage>
        <taxon>Eukaryota</taxon>
        <taxon>Cryptophyceae</taxon>
        <taxon>Pyrenomonadales</taxon>
        <taxon>Geminigeraceae</taxon>
        <taxon>Guillardia</taxon>
    </lineage>
</organism>
<dbReference type="PRINTS" id="PR01415">
    <property type="entry name" value="ANKYRIN"/>
</dbReference>
<dbReference type="Proteomes" id="UP000011087">
    <property type="component" value="Unassembled WGS sequence"/>
</dbReference>
<dbReference type="STRING" id="905079.L1IFF5"/>
<dbReference type="eggNOG" id="KOG0192">
    <property type="taxonomic scope" value="Eukaryota"/>
</dbReference>
<dbReference type="PROSITE" id="PS50297">
    <property type="entry name" value="ANK_REP_REGION"/>
    <property type="match status" value="1"/>
</dbReference>
<keyword evidence="1" id="KW-0677">Repeat</keyword>
<dbReference type="GeneID" id="17291704"/>
<evidence type="ECO:0000313" key="4">
    <source>
        <dbReference type="EMBL" id="EKX34968.1"/>
    </source>
</evidence>
<dbReference type="InterPro" id="IPR036770">
    <property type="entry name" value="Ankyrin_rpt-contain_sf"/>
</dbReference>
<sequence>MREAIPGIKYSLPGNQIGVELCEAAYAGNVEQVRRLLDNGVNVNDSDYDGRTALHLAACEGHVELVEFLLSRQANVEAQDRFMGTPLEDAVRHHFDIRAAAQVQVVLREHGASLQRKMEEYAAKMCSFASKNMVVNIKVLVENGIEVNTGDYD</sequence>
<dbReference type="AlphaFoldDB" id="L1IFF5"/>
<keyword evidence="2 3" id="KW-0040">ANK repeat</keyword>
<feature type="non-terminal residue" evidence="4">
    <location>
        <position position="153"/>
    </location>
</feature>
<dbReference type="PROSITE" id="PS50088">
    <property type="entry name" value="ANK_REPEAT"/>
    <property type="match status" value="1"/>
</dbReference>
<dbReference type="HOGENOM" id="CLU_1718076_0_0_1"/>
<evidence type="ECO:0000256" key="1">
    <source>
        <dbReference type="ARBA" id="ARBA00022737"/>
    </source>
</evidence>
<dbReference type="PaxDb" id="55529-EKX34968"/>
<keyword evidence="6" id="KW-1185">Reference proteome</keyword>
<name>L1IFF5_GUITC</name>
<proteinExistence type="predicted"/>
<evidence type="ECO:0000256" key="2">
    <source>
        <dbReference type="ARBA" id="ARBA00023043"/>
    </source>
</evidence>
<dbReference type="PANTHER" id="PTHR24198">
    <property type="entry name" value="ANKYRIN REPEAT AND PROTEIN KINASE DOMAIN-CONTAINING PROTEIN"/>
    <property type="match status" value="1"/>
</dbReference>
<accession>L1IFF5</accession>
<evidence type="ECO:0000313" key="5">
    <source>
        <dbReference type="EnsemblProtists" id="EKX34968"/>
    </source>
</evidence>